<dbReference type="Proteomes" id="UP000019760">
    <property type="component" value="Unassembled WGS sequence"/>
</dbReference>
<dbReference type="PANTHER" id="PTHR33531">
    <property type="entry name" value="RUBRERYTHRIN SUBFAMILY"/>
    <property type="match status" value="1"/>
</dbReference>
<dbReference type="PIRSF" id="PIRSF035918">
    <property type="entry name" value="UCP035918_rubreryth_DUF125"/>
    <property type="match status" value="1"/>
</dbReference>
<dbReference type="OrthoDB" id="32301at2"/>
<dbReference type="InterPro" id="IPR009078">
    <property type="entry name" value="Ferritin-like_SF"/>
</dbReference>
<feature type="transmembrane region" description="Helical" evidence="1">
    <location>
        <begin position="263"/>
        <end position="282"/>
    </location>
</feature>
<dbReference type="NCBIfam" id="NF045676">
    <property type="entry name" value="FeExpMbfA"/>
    <property type="match status" value="1"/>
</dbReference>
<proteinExistence type="predicted"/>
<keyword evidence="4" id="KW-1185">Reference proteome</keyword>
<comment type="caution">
    <text evidence="3">The sequence shown here is derived from an EMBL/GenBank/DDBJ whole genome shotgun (WGS) entry which is preliminary data.</text>
</comment>
<keyword evidence="1" id="KW-0472">Membrane</keyword>
<dbReference type="GO" id="GO:0046872">
    <property type="term" value="F:metal ion binding"/>
    <property type="evidence" value="ECO:0007669"/>
    <property type="project" value="InterPro"/>
</dbReference>
<dbReference type="AlphaFoldDB" id="A0A023D3Z4"/>
<dbReference type="InterPro" id="IPR017040">
    <property type="entry name" value="UCP035918_rubreryth/DUF125"/>
</dbReference>
<dbReference type="Pfam" id="PF02915">
    <property type="entry name" value="Rubrerythrin"/>
    <property type="match status" value="1"/>
</dbReference>
<organism evidence="3 4">
    <name type="scientific">Acidomonas methanolica NBRC 104435</name>
    <dbReference type="NCBI Taxonomy" id="1231351"/>
    <lineage>
        <taxon>Bacteria</taxon>
        <taxon>Pseudomonadati</taxon>
        <taxon>Pseudomonadota</taxon>
        <taxon>Alphaproteobacteria</taxon>
        <taxon>Acetobacterales</taxon>
        <taxon>Acetobacteraceae</taxon>
        <taxon>Acidomonas</taxon>
    </lineage>
</organism>
<keyword evidence="1" id="KW-1133">Transmembrane helix</keyword>
<dbReference type="InterPro" id="IPR003251">
    <property type="entry name" value="Rr_diiron-bd_dom"/>
</dbReference>
<feature type="domain" description="Rubrerythrin diiron-binding" evidence="2">
    <location>
        <begin position="11"/>
        <end position="143"/>
    </location>
</feature>
<dbReference type="SUPFAM" id="SSF47240">
    <property type="entry name" value="Ferritin-like"/>
    <property type="match status" value="1"/>
</dbReference>
<evidence type="ECO:0000313" key="4">
    <source>
        <dbReference type="Proteomes" id="UP000019760"/>
    </source>
</evidence>
<dbReference type="InterPro" id="IPR012347">
    <property type="entry name" value="Ferritin-like"/>
</dbReference>
<gene>
    <name evidence="3" type="ORF">Amme_038_028</name>
</gene>
<feature type="transmembrane region" description="Helical" evidence="1">
    <location>
        <begin position="294"/>
        <end position="315"/>
    </location>
</feature>
<feature type="transmembrane region" description="Helical" evidence="1">
    <location>
        <begin position="176"/>
        <end position="198"/>
    </location>
</feature>
<dbReference type="EMBL" id="BAND01000038">
    <property type="protein sequence ID" value="GAJ28779.1"/>
    <property type="molecule type" value="Genomic_DNA"/>
</dbReference>
<evidence type="ECO:0000259" key="2">
    <source>
        <dbReference type="Pfam" id="PF02915"/>
    </source>
</evidence>
<name>A0A023D3Z4_ACIMT</name>
<feature type="transmembrane region" description="Helical" evidence="1">
    <location>
        <begin position="204"/>
        <end position="226"/>
    </location>
</feature>
<protein>
    <submittedName>
        <fullName evidence="3">Rubrerythrin</fullName>
    </submittedName>
</protein>
<dbReference type="PANTHER" id="PTHR33531:SF10">
    <property type="entry name" value="BLR7895 PROTEIN"/>
    <property type="match status" value="1"/>
</dbReference>
<keyword evidence="1" id="KW-0812">Transmembrane</keyword>
<dbReference type="RefSeq" id="WP_042057750.1">
    <property type="nucleotide sequence ID" value="NZ_BAND01000038.1"/>
</dbReference>
<dbReference type="CDD" id="cd01045">
    <property type="entry name" value="Ferritin_like_AB"/>
    <property type="match status" value="1"/>
</dbReference>
<accession>A0A023D3Z4</accession>
<dbReference type="Gene3D" id="1.20.1260.10">
    <property type="match status" value="1"/>
</dbReference>
<evidence type="ECO:0000313" key="3">
    <source>
        <dbReference type="EMBL" id="GAJ28779.1"/>
    </source>
</evidence>
<sequence length="318" mass="34705">MPRLSDLGEREILALAIANEEEDGRIYADFAQMLAENYPDSAAVFRAMAAEEESHRRNLIDLFSRRFGAHIPLVRRQDIRGFPMRLPAWRMKTLRLDAIRDQTEEMERDAARFYRVAASRSTDAETRRLLGDLAVVEDGHLHHAQILRADLLGGGRGEREDESARRRFVLQVVQPGLVGLMDGSVSTLAPVFAAAYATHDSWNAFLVGLAASVGAGISMGFAEALADDGKLSGRGRPLLRGLICGLMTMGGGIGHTLPFLIPAFHLAVLAATAVVVFELLAISWIRWRYQDTPFVSAILQIMLGGGLVFAAGVLIGQG</sequence>
<reference evidence="4" key="1">
    <citation type="journal article" date="2014" name="FEMS Microbiol. Lett.">
        <title>Draft Genomic DNA Sequence of the Facultatively Methylotrophic Bacterium Acidomonas methanolica type strain MB58.</title>
        <authorList>
            <person name="Higashiura N."/>
            <person name="Hadano H."/>
            <person name="Hirakawa H."/>
            <person name="Matsutani M."/>
            <person name="Takabe S."/>
            <person name="Matsushita K."/>
            <person name="Azuma Y."/>
        </authorList>
    </citation>
    <scope>NUCLEOTIDE SEQUENCE [LARGE SCALE GENOMIC DNA]</scope>
    <source>
        <strain evidence="4">MB58</strain>
    </source>
</reference>
<reference evidence="3 4" key="2">
    <citation type="journal article" date="2014" name="FEMS Microbiol. Lett.">
        <title>Draft genomic DNA sequence of the facultatively methylotrophic bacterium Acidomonas methanolica type strain MB58.</title>
        <authorList>
            <person name="Higashiura N."/>
            <person name="Hadano H."/>
            <person name="Hirakawa H."/>
            <person name="Matsutani M."/>
            <person name="Takabe S."/>
            <person name="Matsushita K."/>
            <person name="Azuma Y."/>
        </authorList>
    </citation>
    <scope>NUCLEOTIDE SEQUENCE [LARGE SCALE GENOMIC DNA]</scope>
    <source>
        <strain evidence="3 4">MB58</strain>
    </source>
</reference>
<feature type="transmembrane region" description="Helical" evidence="1">
    <location>
        <begin position="238"/>
        <end position="257"/>
    </location>
</feature>
<evidence type="ECO:0000256" key="1">
    <source>
        <dbReference type="SAM" id="Phobius"/>
    </source>
</evidence>
<dbReference type="GO" id="GO:0016491">
    <property type="term" value="F:oxidoreductase activity"/>
    <property type="evidence" value="ECO:0007669"/>
    <property type="project" value="InterPro"/>
</dbReference>